<dbReference type="EMBL" id="JAWRVI010000031">
    <property type="protein sequence ID" value="KAK4087524.1"/>
    <property type="molecule type" value="Genomic_DNA"/>
</dbReference>
<name>A0ABR0BTW7_PURLI</name>
<proteinExistence type="predicted"/>
<accession>A0ABR0BTW7</accession>
<sequence>MGALYAGLDELTSRQPPFVASRLVLSLSRLHVNIHAVVPVSDSSPLQSLALPLPSRTLHPARMQVFVTAQHQDSANKEDGKSHQMPMWSRPRFIVRTSQPILASGWSCISHTANRKCKQGTALENSRPASHRSYA</sequence>
<protein>
    <submittedName>
        <fullName evidence="1">Uncharacterized protein</fullName>
    </submittedName>
</protein>
<evidence type="ECO:0000313" key="1">
    <source>
        <dbReference type="EMBL" id="KAK4087524.1"/>
    </source>
</evidence>
<gene>
    <name evidence="1" type="ORF">Purlil1_8114</name>
</gene>
<dbReference type="Proteomes" id="UP001287286">
    <property type="component" value="Unassembled WGS sequence"/>
</dbReference>
<organism evidence="1 2">
    <name type="scientific">Purpureocillium lilacinum</name>
    <name type="common">Paecilomyces lilacinus</name>
    <dbReference type="NCBI Taxonomy" id="33203"/>
    <lineage>
        <taxon>Eukaryota</taxon>
        <taxon>Fungi</taxon>
        <taxon>Dikarya</taxon>
        <taxon>Ascomycota</taxon>
        <taxon>Pezizomycotina</taxon>
        <taxon>Sordariomycetes</taxon>
        <taxon>Hypocreomycetidae</taxon>
        <taxon>Hypocreales</taxon>
        <taxon>Ophiocordycipitaceae</taxon>
        <taxon>Purpureocillium</taxon>
    </lineage>
</organism>
<reference evidence="1 2" key="1">
    <citation type="journal article" date="2024" name="Microbiol. Resour. Announc.">
        <title>Genome annotations for the ascomycete fungi Trichoderma harzianum, Trichoderma aggressivum, and Purpureocillium lilacinum.</title>
        <authorList>
            <person name="Beijen E.P.W."/>
            <person name="Ohm R.A."/>
        </authorList>
    </citation>
    <scope>NUCLEOTIDE SEQUENCE [LARGE SCALE GENOMIC DNA]</scope>
    <source>
        <strain evidence="1 2">CBS 150709</strain>
    </source>
</reference>
<evidence type="ECO:0000313" key="2">
    <source>
        <dbReference type="Proteomes" id="UP001287286"/>
    </source>
</evidence>
<comment type="caution">
    <text evidence="1">The sequence shown here is derived from an EMBL/GenBank/DDBJ whole genome shotgun (WGS) entry which is preliminary data.</text>
</comment>
<keyword evidence="2" id="KW-1185">Reference proteome</keyword>